<evidence type="ECO:0000256" key="1">
    <source>
        <dbReference type="SAM" id="MobiDB-lite"/>
    </source>
</evidence>
<organism evidence="2">
    <name type="scientific">Arion vulgaris</name>
    <dbReference type="NCBI Taxonomy" id="1028688"/>
    <lineage>
        <taxon>Eukaryota</taxon>
        <taxon>Metazoa</taxon>
        <taxon>Spiralia</taxon>
        <taxon>Lophotrochozoa</taxon>
        <taxon>Mollusca</taxon>
        <taxon>Gastropoda</taxon>
        <taxon>Heterobranchia</taxon>
        <taxon>Euthyneura</taxon>
        <taxon>Panpulmonata</taxon>
        <taxon>Eupulmonata</taxon>
        <taxon>Stylommatophora</taxon>
        <taxon>Helicina</taxon>
        <taxon>Arionoidea</taxon>
        <taxon>Arionidae</taxon>
        <taxon>Arion</taxon>
    </lineage>
</organism>
<protein>
    <submittedName>
        <fullName evidence="2">Uncharacterized protein</fullName>
    </submittedName>
</protein>
<dbReference type="EMBL" id="HACG01007772">
    <property type="protein sequence ID" value="CEK54637.1"/>
    <property type="molecule type" value="Transcribed_RNA"/>
</dbReference>
<gene>
    <name evidence="2" type="primary">ORF23308</name>
</gene>
<evidence type="ECO:0000313" key="2">
    <source>
        <dbReference type="EMBL" id="CEK54637.1"/>
    </source>
</evidence>
<accession>A0A0B6YEI9</accession>
<feature type="region of interest" description="Disordered" evidence="1">
    <location>
        <begin position="1"/>
        <end position="25"/>
    </location>
</feature>
<dbReference type="AlphaFoldDB" id="A0A0B6YEI9"/>
<reference evidence="2" key="1">
    <citation type="submission" date="2014-12" db="EMBL/GenBank/DDBJ databases">
        <title>Insight into the proteome of Arion vulgaris.</title>
        <authorList>
            <person name="Aradska J."/>
            <person name="Bulat T."/>
            <person name="Smidak R."/>
            <person name="Sarate P."/>
            <person name="Gangsoo J."/>
            <person name="Sialana F."/>
            <person name="Bilban M."/>
            <person name="Lubec G."/>
        </authorList>
    </citation>
    <scope>NUCLEOTIDE SEQUENCE</scope>
    <source>
        <tissue evidence="2">Skin</tissue>
    </source>
</reference>
<name>A0A0B6YEI9_9EUPU</name>
<sequence length="70" mass="8116">HSTLSADDSRRCPQGVIPPERDQSCDHQMCRQRRVHSLGQLDVSDIRPQFDHQHNLQQDRFSLTRAMSCS</sequence>
<feature type="non-terminal residue" evidence="2">
    <location>
        <position position="70"/>
    </location>
</feature>
<feature type="non-terminal residue" evidence="2">
    <location>
        <position position="1"/>
    </location>
</feature>
<proteinExistence type="predicted"/>